<sequence>MRPGHASRIRKVFIRFGGSALMHRQPQEAGRGRSGKDESLFYHKDEAKSCVIHVDCTLSPMIMQHTLRSVRNANAKENRTQANAPSI</sequence>
<organism evidence="1 2">
    <name type="scientific">Zalaria obscura</name>
    <dbReference type="NCBI Taxonomy" id="2024903"/>
    <lineage>
        <taxon>Eukaryota</taxon>
        <taxon>Fungi</taxon>
        <taxon>Dikarya</taxon>
        <taxon>Ascomycota</taxon>
        <taxon>Pezizomycotina</taxon>
        <taxon>Dothideomycetes</taxon>
        <taxon>Dothideomycetidae</taxon>
        <taxon>Dothideales</taxon>
        <taxon>Zalariaceae</taxon>
        <taxon>Zalaria</taxon>
    </lineage>
</organism>
<keyword evidence="2" id="KW-1185">Reference proteome</keyword>
<evidence type="ECO:0000313" key="1">
    <source>
        <dbReference type="EMBL" id="KAK8211525.1"/>
    </source>
</evidence>
<proteinExistence type="predicted"/>
<reference evidence="1" key="1">
    <citation type="submission" date="2024-02" db="EMBL/GenBank/DDBJ databases">
        <title>Metagenome Assembled Genome of Zalaria obscura JY119.</title>
        <authorList>
            <person name="Vighnesh L."/>
            <person name="Jagadeeshwari U."/>
            <person name="Venkata Ramana C."/>
            <person name="Sasikala C."/>
        </authorList>
    </citation>
    <scope>NUCLEOTIDE SEQUENCE</scope>
    <source>
        <strain evidence="1">JY119</strain>
    </source>
</reference>
<dbReference type="EMBL" id="JAMKPW020000013">
    <property type="protein sequence ID" value="KAK8211525.1"/>
    <property type="molecule type" value="Genomic_DNA"/>
</dbReference>
<name>A0ACC3SIC7_9PEZI</name>
<dbReference type="Proteomes" id="UP001320706">
    <property type="component" value="Unassembled WGS sequence"/>
</dbReference>
<gene>
    <name evidence="1" type="ORF">M8818_003178</name>
</gene>
<evidence type="ECO:0000313" key="2">
    <source>
        <dbReference type="Proteomes" id="UP001320706"/>
    </source>
</evidence>
<accession>A0ACC3SIC7</accession>
<protein>
    <submittedName>
        <fullName evidence="1">Uncharacterized protein</fullName>
    </submittedName>
</protein>
<comment type="caution">
    <text evidence="1">The sequence shown here is derived from an EMBL/GenBank/DDBJ whole genome shotgun (WGS) entry which is preliminary data.</text>
</comment>